<gene>
    <name evidence="1" type="ORF">H5410_054019</name>
</gene>
<protein>
    <submittedName>
        <fullName evidence="1">Uncharacterized protein</fullName>
    </submittedName>
</protein>
<name>A0A9J5X8Z0_SOLCO</name>
<reference evidence="1 2" key="1">
    <citation type="submission" date="2020-09" db="EMBL/GenBank/DDBJ databases">
        <title>De no assembly of potato wild relative species, Solanum commersonii.</title>
        <authorList>
            <person name="Cho K."/>
        </authorList>
    </citation>
    <scope>NUCLEOTIDE SEQUENCE [LARGE SCALE GENOMIC DNA]</scope>
    <source>
        <strain evidence="1">LZ3.2</strain>
        <tissue evidence="1">Leaf</tissue>
    </source>
</reference>
<organism evidence="1 2">
    <name type="scientific">Solanum commersonii</name>
    <name type="common">Commerson's wild potato</name>
    <name type="synonym">Commerson's nightshade</name>
    <dbReference type="NCBI Taxonomy" id="4109"/>
    <lineage>
        <taxon>Eukaryota</taxon>
        <taxon>Viridiplantae</taxon>
        <taxon>Streptophyta</taxon>
        <taxon>Embryophyta</taxon>
        <taxon>Tracheophyta</taxon>
        <taxon>Spermatophyta</taxon>
        <taxon>Magnoliopsida</taxon>
        <taxon>eudicotyledons</taxon>
        <taxon>Gunneridae</taxon>
        <taxon>Pentapetalae</taxon>
        <taxon>asterids</taxon>
        <taxon>lamiids</taxon>
        <taxon>Solanales</taxon>
        <taxon>Solanaceae</taxon>
        <taxon>Solanoideae</taxon>
        <taxon>Solaneae</taxon>
        <taxon>Solanum</taxon>
    </lineage>
</organism>
<dbReference type="Proteomes" id="UP000824120">
    <property type="component" value="Chromosome 10"/>
</dbReference>
<dbReference type="EMBL" id="JACXVP010000010">
    <property type="protein sequence ID" value="KAG5583392.1"/>
    <property type="molecule type" value="Genomic_DNA"/>
</dbReference>
<dbReference type="AlphaFoldDB" id="A0A9J5X8Z0"/>
<accession>A0A9J5X8Z0</accession>
<sequence>MIFEIRKVSFLFRLLPVRATPSSISSYVLFHFTSRSVNNRMFREMLYFASMLLYLGWSTKFQCAYTYIMIHGSDEELNDKIHMLDRL</sequence>
<proteinExistence type="predicted"/>
<evidence type="ECO:0000313" key="2">
    <source>
        <dbReference type="Proteomes" id="UP000824120"/>
    </source>
</evidence>
<comment type="caution">
    <text evidence="1">The sequence shown here is derived from an EMBL/GenBank/DDBJ whole genome shotgun (WGS) entry which is preliminary data.</text>
</comment>
<keyword evidence="2" id="KW-1185">Reference proteome</keyword>
<evidence type="ECO:0000313" key="1">
    <source>
        <dbReference type="EMBL" id="KAG5583392.1"/>
    </source>
</evidence>